<feature type="region of interest" description="Disordered" evidence="1">
    <location>
        <begin position="52"/>
        <end position="77"/>
    </location>
</feature>
<dbReference type="AlphaFoldDB" id="A0A9P0MQ14"/>
<feature type="compositionally biased region" description="Basic residues" evidence="1">
    <location>
        <begin position="52"/>
        <end position="64"/>
    </location>
</feature>
<accession>A0A9P0MQ14</accession>
<evidence type="ECO:0000313" key="2">
    <source>
        <dbReference type="EMBL" id="CAH1400779.1"/>
    </source>
</evidence>
<protein>
    <submittedName>
        <fullName evidence="2">Uncharacterized protein</fullName>
    </submittedName>
</protein>
<gene>
    <name evidence="2" type="ORF">NEZAVI_LOCUS9949</name>
</gene>
<dbReference type="Proteomes" id="UP001152798">
    <property type="component" value="Chromosome 4"/>
</dbReference>
<keyword evidence="3" id="KW-1185">Reference proteome</keyword>
<evidence type="ECO:0000256" key="1">
    <source>
        <dbReference type="SAM" id="MobiDB-lite"/>
    </source>
</evidence>
<proteinExistence type="predicted"/>
<organism evidence="2 3">
    <name type="scientific">Nezara viridula</name>
    <name type="common">Southern green stink bug</name>
    <name type="synonym">Cimex viridulus</name>
    <dbReference type="NCBI Taxonomy" id="85310"/>
    <lineage>
        <taxon>Eukaryota</taxon>
        <taxon>Metazoa</taxon>
        <taxon>Ecdysozoa</taxon>
        <taxon>Arthropoda</taxon>
        <taxon>Hexapoda</taxon>
        <taxon>Insecta</taxon>
        <taxon>Pterygota</taxon>
        <taxon>Neoptera</taxon>
        <taxon>Paraneoptera</taxon>
        <taxon>Hemiptera</taxon>
        <taxon>Heteroptera</taxon>
        <taxon>Panheteroptera</taxon>
        <taxon>Pentatomomorpha</taxon>
        <taxon>Pentatomoidea</taxon>
        <taxon>Pentatomidae</taxon>
        <taxon>Pentatominae</taxon>
        <taxon>Nezara</taxon>
    </lineage>
</organism>
<sequence>MGPRGGKPERYQMVFVERRGALEIFSYRPMQWPHPRQYHSLCQKFETARGSVGRRVKSSSRHSQHRQEVLKHSLTFQ</sequence>
<evidence type="ECO:0000313" key="3">
    <source>
        <dbReference type="Proteomes" id="UP001152798"/>
    </source>
</evidence>
<dbReference type="EMBL" id="OV725080">
    <property type="protein sequence ID" value="CAH1400779.1"/>
    <property type="molecule type" value="Genomic_DNA"/>
</dbReference>
<name>A0A9P0MQ14_NEZVI</name>
<reference evidence="2" key="1">
    <citation type="submission" date="2022-01" db="EMBL/GenBank/DDBJ databases">
        <authorList>
            <person name="King R."/>
        </authorList>
    </citation>
    <scope>NUCLEOTIDE SEQUENCE</scope>
</reference>